<dbReference type="RefSeq" id="WP_395246329.1">
    <property type="nucleotide sequence ID" value="NZ_JBINXA010000002.1"/>
</dbReference>
<proteinExistence type="predicted"/>
<dbReference type="EMBL" id="JBINXB010000001">
    <property type="protein sequence ID" value="MFH6564603.1"/>
    <property type="molecule type" value="Genomic_DNA"/>
</dbReference>
<protein>
    <submittedName>
        <fullName evidence="2">DNA binding protein</fullName>
    </submittedName>
</protein>
<comment type="caution">
    <text evidence="2">The sequence shown here is derived from an EMBL/GenBank/DDBJ whole genome shotgun (WGS) entry which is preliminary data.</text>
</comment>
<gene>
    <name evidence="2" type="ORF">ACHMWK_01105</name>
</gene>
<dbReference type="Pfam" id="PF22055">
    <property type="entry name" value="MvaT_DBD"/>
    <property type="match status" value="1"/>
</dbReference>
<name>A0ABW7LWN6_9PSED</name>
<keyword evidence="3" id="KW-1185">Reference proteome</keyword>
<dbReference type="InterPro" id="IPR035616">
    <property type="entry name" value="MvaT_DBD"/>
</dbReference>
<evidence type="ECO:0000313" key="3">
    <source>
        <dbReference type="Proteomes" id="UP001609821"/>
    </source>
</evidence>
<organism evidence="2 3">
    <name type="scientific">Pseudomonas kulmbachensis</name>
    <dbReference type="NCBI Taxonomy" id="3043408"/>
    <lineage>
        <taxon>Bacteria</taxon>
        <taxon>Pseudomonadati</taxon>
        <taxon>Pseudomonadota</taxon>
        <taxon>Gammaproteobacteria</taxon>
        <taxon>Pseudomonadales</taxon>
        <taxon>Pseudomonadaceae</taxon>
        <taxon>Pseudomonas</taxon>
    </lineage>
</organism>
<dbReference type="CDD" id="cd16170">
    <property type="entry name" value="MvaT_DBD"/>
    <property type="match status" value="1"/>
</dbReference>
<sequence length="141" mass="16204">MSEEDDLAIDRLLRLKSEIDAKLVELSRIQGNSEFVREVAFVAEFKALRKKYQFTSNDAFAMLDPGYLFGGKLDVEKFFEALQSVTPQEALITPATKGRALMRYRNPFTGEVIETKGTNNKKLREWKTSHGRQTVEGWREI</sequence>
<dbReference type="Proteomes" id="UP001609821">
    <property type="component" value="Unassembled WGS sequence"/>
</dbReference>
<accession>A0ABW7LWN6</accession>
<feature type="domain" description="MvaT DNA-binding" evidence="1">
    <location>
        <begin position="103"/>
        <end position="138"/>
    </location>
</feature>
<evidence type="ECO:0000313" key="2">
    <source>
        <dbReference type="EMBL" id="MFH6564603.1"/>
    </source>
</evidence>
<evidence type="ECO:0000259" key="1">
    <source>
        <dbReference type="Pfam" id="PF22055"/>
    </source>
</evidence>
<reference evidence="2 3" key="1">
    <citation type="submission" date="2024-10" db="EMBL/GenBank/DDBJ databases">
        <title>Aeromonas and Pseudomonas from the Cagarras Archipelago, Rio de Janeiro, Brazil.</title>
        <authorList>
            <person name="Canellas A.L.B."/>
            <person name="Laport M.S."/>
        </authorList>
    </citation>
    <scope>NUCLEOTIDE SEQUENCE [LARGE SCALE GENOMIC DNA]</scope>
    <source>
        <strain evidence="2 3">CPF-4</strain>
    </source>
</reference>